<comment type="caution">
    <text evidence="9">The sequence shown here is derived from an EMBL/GenBank/DDBJ whole genome shotgun (WGS) entry which is preliminary data.</text>
</comment>
<dbReference type="PROSITE" id="PS52029">
    <property type="entry name" value="LD_TPASE"/>
    <property type="match status" value="1"/>
</dbReference>
<keyword evidence="4 6" id="KW-0573">Peptidoglycan synthesis</keyword>
<keyword evidence="10" id="KW-1185">Reference proteome</keyword>
<dbReference type="RefSeq" id="WP_167050104.1">
    <property type="nucleotide sequence ID" value="NZ_JAAOZB010000002.1"/>
</dbReference>
<evidence type="ECO:0000313" key="10">
    <source>
        <dbReference type="Proteomes" id="UP000526083"/>
    </source>
</evidence>
<dbReference type="EMBL" id="JACGWY010000002">
    <property type="protein sequence ID" value="MBA8816345.1"/>
    <property type="molecule type" value="Genomic_DNA"/>
</dbReference>
<comment type="pathway">
    <text evidence="1 6">Cell wall biogenesis; peptidoglycan biosynthesis.</text>
</comment>
<dbReference type="UniPathway" id="UPA00219"/>
<evidence type="ECO:0000256" key="5">
    <source>
        <dbReference type="ARBA" id="ARBA00023316"/>
    </source>
</evidence>
<dbReference type="GO" id="GO:0016740">
    <property type="term" value="F:transferase activity"/>
    <property type="evidence" value="ECO:0007669"/>
    <property type="project" value="UniProtKB-KW"/>
</dbReference>
<dbReference type="GO" id="GO:0009252">
    <property type="term" value="P:peptidoglycan biosynthetic process"/>
    <property type="evidence" value="ECO:0007669"/>
    <property type="project" value="UniProtKB-UniPathway"/>
</dbReference>
<dbReference type="Pfam" id="PF03734">
    <property type="entry name" value="YkuD"/>
    <property type="match status" value="1"/>
</dbReference>
<evidence type="ECO:0000256" key="4">
    <source>
        <dbReference type="ARBA" id="ARBA00022984"/>
    </source>
</evidence>
<evidence type="ECO:0000256" key="6">
    <source>
        <dbReference type="PROSITE-ProRule" id="PRU01373"/>
    </source>
</evidence>
<dbReference type="InterPro" id="IPR038063">
    <property type="entry name" value="Transpep_catalytic_dom"/>
</dbReference>
<name>A0A7W3PL99_9MICO</name>
<accession>A0A7W3PL99</accession>
<feature type="transmembrane region" description="Helical" evidence="7">
    <location>
        <begin position="12"/>
        <end position="36"/>
    </location>
</feature>
<feature type="active site" description="Nucleophile" evidence="6">
    <location>
        <position position="283"/>
    </location>
</feature>
<dbReference type="CDD" id="cd16913">
    <property type="entry name" value="YkuD_like"/>
    <property type="match status" value="1"/>
</dbReference>
<evidence type="ECO:0000256" key="2">
    <source>
        <dbReference type="ARBA" id="ARBA00022679"/>
    </source>
</evidence>
<dbReference type="GO" id="GO:0071555">
    <property type="term" value="P:cell wall organization"/>
    <property type="evidence" value="ECO:0007669"/>
    <property type="project" value="UniProtKB-UniRule"/>
</dbReference>
<protein>
    <submittedName>
        <fullName evidence="9">Lipoprotein-anchoring transpeptidase ErfK/SrfK</fullName>
    </submittedName>
</protein>
<keyword evidence="7" id="KW-0472">Membrane</keyword>
<dbReference type="Gene3D" id="2.40.440.10">
    <property type="entry name" value="L,D-transpeptidase catalytic domain-like"/>
    <property type="match status" value="1"/>
</dbReference>
<organism evidence="9 10">
    <name type="scientific">Microbacterium halimionae</name>
    <dbReference type="NCBI Taxonomy" id="1526413"/>
    <lineage>
        <taxon>Bacteria</taxon>
        <taxon>Bacillati</taxon>
        <taxon>Actinomycetota</taxon>
        <taxon>Actinomycetes</taxon>
        <taxon>Micrococcales</taxon>
        <taxon>Microbacteriaceae</taxon>
        <taxon>Microbacterium</taxon>
    </lineage>
</organism>
<keyword evidence="5 6" id="KW-0961">Cell wall biogenesis/degradation</keyword>
<dbReference type="GO" id="GO:0008360">
    <property type="term" value="P:regulation of cell shape"/>
    <property type="evidence" value="ECO:0007669"/>
    <property type="project" value="UniProtKB-UniRule"/>
</dbReference>
<keyword evidence="9" id="KW-0449">Lipoprotein</keyword>
<keyword evidence="7" id="KW-0812">Transmembrane</keyword>
<evidence type="ECO:0000313" key="9">
    <source>
        <dbReference type="EMBL" id="MBA8816345.1"/>
    </source>
</evidence>
<evidence type="ECO:0000256" key="7">
    <source>
        <dbReference type="SAM" id="Phobius"/>
    </source>
</evidence>
<feature type="domain" description="L,D-TPase catalytic" evidence="8">
    <location>
        <begin position="187"/>
        <end position="306"/>
    </location>
</feature>
<feature type="active site" description="Proton donor/acceptor" evidence="6">
    <location>
        <position position="272"/>
    </location>
</feature>
<dbReference type="Proteomes" id="UP000526083">
    <property type="component" value="Unassembled WGS sequence"/>
</dbReference>
<evidence type="ECO:0000256" key="3">
    <source>
        <dbReference type="ARBA" id="ARBA00022960"/>
    </source>
</evidence>
<gene>
    <name evidence="9" type="ORF">FHX48_001418</name>
</gene>
<dbReference type="InterPro" id="IPR005490">
    <property type="entry name" value="LD_TPept_cat_dom"/>
</dbReference>
<evidence type="ECO:0000259" key="8">
    <source>
        <dbReference type="PROSITE" id="PS52029"/>
    </source>
</evidence>
<evidence type="ECO:0000256" key="1">
    <source>
        <dbReference type="ARBA" id="ARBA00004752"/>
    </source>
</evidence>
<dbReference type="AlphaFoldDB" id="A0A7W3PL99"/>
<sequence length="307" mass="31911">MTAIPPRARPRRIVVLVLSIVVVILVAGAVVVGFFAAASPDASVTTAVETPTPTAIPSMPSPTPTPVDTGFSENTEVYDTSSLQTVDVFSVNPALPRDDDPFGESTGLVAQPVAAGAAVFADPTAGPVAFLPQTQTFEGTIVPVIEEQDHWVKVLLVGRAGVPPEASSAQTVGWLRAADVALAPVDTHVEVSLSARTIDIVSDAGSERIATDFGSGTAETPTPTGRMFIMMTRTVPEFGYTRGHPLVYLSAQSPTLAGFADASVAITAFHYHDARSGTISNGCLRLAPEAIDRLAQLRPGTLVVVSA</sequence>
<dbReference type="SUPFAM" id="SSF141523">
    <property type="entry name" value="L,D-transpeptidase catalytic domain-like"/>
    <property type="match status" value="1"/>
</dbReference>
<keyword evidence="2" id="KW-0808">Transferase</keyword>
<reference evidence="9 10" key="1">
    <citation type="submission" date="2020-07" db="EMBL/GenBank/DDBJ databases">
        <title>Sequencing the genomes of 1000 actinobacteria strains.</title>
        <authorList>
            <person name="Klenk H.-P."/>
        </authorList>
    </citation>
    <scope>NUCLEOTIDE SEQUENCE [LARGE SCALE GENOMIC DNA]</scope>
    <source>
        <strain evidence="9 10">DSM 27576</strain>
    </source>
</reference>
<proteinExistence type="predicted"/>
<keyword evidence="3 6" id="KW-0133">Cell shape</keyword>
<keyword evidence="7" id="KW-1133">Transmembrane helix</keyword>